<evidence type="ECO:0000259" key="4">
    <source>
        <dbReference type="SMART" id="SM00198"/>
    </source>
</evidence>
<dbReference type="FunFam" id="3.40.33.10:FF:000004">
    <property type="entry name" value="CAP, cysteine-rich secretory protein, antigen 5"/>
    <property type="match status" value="1"/>
</dbReference>
<evidence type="ECO:0000256" key="2">
    <source>
        <dbReference type="ARBA" id="ARBA00023265"/>
    </source>
</evidence>
<evidence type="ECO:0000313" key="6">
    <source>
        <dbReference type="Proteomes" id="UP001229421"/>
    </source>
</evidence>
<dbReference type="Proteomes" id="UP001229421">
    <property type="component" value="Unassembled WGS sequence"/>
</dbReference>
<dbReference type="GO" id="GO:0005576">
    <property type="term" value="C:extracellular region"/>
    <property type="evidence" value="ECO:0007669"/>
    <property type="project" value="InterPro"/>
</dbReference>
<proteinExistence type="predicted"/>
<dbReference type="PROSITE" id="PS01010">
    <property type="entry name" value="CRISP_2"/>
    <property type="match status" value="1"/>
</dbReference>
<dbReference type="InterPro" id="IPR018244">
    <property type="entry name" value="Allrgn_V5/Tpx1_CS"/>
</dbReference>
<dbReference type="EMBL" id="JAUHHV010000008">
    <property type="protein sequence ID" value="KAK1414574.1"/>
    <property type="molecule type" value="Genomic_DNA"/>
</dbReference>
<name>A0AAD8NM50_TARER</name>
<dbReference type="InterPro" id="IPR035940">
    <property type="entry name" value="CAP_sf"/>
</dbReference>
<evidence type="ECO:0000256" key="3">
    <source>
        <dbReference type="SAM" id="SignalP"/>
    </source>
</evidence>
<accession>A0AAD8NM50</accession>
<feature type="signal peptide" evidence="3">
    <location>
        <begin position="1"/>
        <end position="23"/>
    </location>
</feature>
<dbReference type="InterPro" id="IPR001283">
    <property type="entry name" value="CRISP-related"/>
</dbReference>
<dbReference type="InterPro" id="IPR014044">
    <property type="entry name" value="CAP_dom"/>
</dbReference>
<sequence length="162" mass="18316">MGHSCNISLVLAIFISVLHLSHAQDKGSAPDDYVSMHNCIRRVLNLKPVTWDEELAKKAQAYAEERKVDCQLIHAPFSGDGENLAMGQDLSGTWATQLWLDERLDYDHQKNECTAMCGHYTQIVWNTTERIGCGKARCNDGKTNFICCRYNPPGNYIGQYPY</sequence>
<organism evidence="5 6">
    <name type="scientific">Tagetes erecta</name>
    <name type="common">African marigold</name>
    <dbReference type="NCBI Taxonomy" id="13708"/>
    <lineage>
        <taxon>Eukaryota</taxon>
        <taxon>Viridiplantae</taxon>
        <taxon>Streptophyta</taxon>
        <taxon>Embryophyta</taxon>
        <taxon>Tracheophyta</taxon>
        <taxon>Spermatophyta</taxon>
        <taxon>Magnoliopsida</taxon>
        <taxon>eudicotyledons</taxon>
        <taxon>Gunneridae</taxon>
        <taxon>Pentapetalae</taxon>
        <taxon>asterids</taxon>
        <taxon>campanulids</taxon>
        <taxon>Asterales</taxon>
        <taxon>Asteraceae</taxon>
        <taxon>Asteroideae</taxon>
        <taxon>Heliantheae alliance</taxon>
        <taxon>Tageteae</taxon>
        <taxon>Tagetes</taxon>
    </lineage>
</organism>
<evidence type="ECO:0000256" key="1">
    <source>
        <dbReference type="ARBA" id="ARBA00003143"/>
    </source>
</evidence>
<gene>
    <name evidence="5" type="ORF">QVD17_30321</name>
</gene>
<keyword evidence="6" id="KW-1185">Reference proteome</keyword>
<dbReference type="PRINTS" id="PR00838">
    <property type="entry name" value="V5ALLERGEN"/>
</dbReference>
<dbReference type="AlphaFoldDB" id="A0AAD8NM50"/>
<reference evidence="5" key="1">
    <citation type="journal article" date="2023" name="bioRxiv">
        <title>Improved chromosome-level genome assembly for marigold (Tagetes erecta).</title>
        <authorList>
            <person name="Jiang F."/>
            <person name="Yuan L."/>
            <person name="Wang S."/>
            <person name="Wang H."/>
            <person name="Xu D."/>
            <person name="Wang A."/>
            <person name="Fan W."/>
        </authorList>
    </citation>
    <scope>NUCLEOTIDE SEQUENCE</scope>
    <source>
        <strain evidence="5">WSJ</strain>
        <tissue evidence="5">Leaf</tissue>
    </source>
</reference>
<dbReference type="PRINTS" id="PR00837">
    <property type="entry name" value="V5TPXLIKE"/>
</dbReference>
<keyword evidence="2" id="KW-0568">Pathogenesis-related protein</keyword>
<dbReference type="PANTHER" id="PTHR10334">
    <property type="entry name" value="CYSTEINE-RICH SECRETORY PROTEIN-RELATED"/>
    <property type="match status" value="1"/>
</dbReference>
<dbReference type="Gene3D" id="3.40.33.10">
    <property type="entry name" value="CAP"/>
    <property type="match status" value="1"/>
</dbReference>
<comment type="function">
    <text evidence="1">Probably involved in the defense reaction of plants against pathogens.</text>
</comment>
<dbReference type="SUPFAM" id="SSF55797">
    <property type="entry name" value="PR-1-like"/>
    <property type="match status" value="1"/>
</dbReference>
<dbReference type="InterPro" id="IPR002413">
    <property type="entry name" value="V5_allergen-like"/>
</dbReference>
<feature type="domain" description="SCP" evidence="4">
    <location>
        <begin position="28"/>
        <end position="158"/>
    </location>
</feature>
<comment type="caution">
    <text evidence="5">The sequence shown here is derived from an EMBL/GenBank/DDBJ whole genome shotgun (WGS) entry which is preliminary data.</text>
</comment>
<dbReference type="SMART" id="SM00198">
    <property type="entry name" value="SCP"/>
    <property type="match status" value="1"/>
</dbReference>
<evidence type="ECO:0000313" key="5">
    <source>
        <dbReference type="EMBL" id="KAK1414574.1"/>
    </source>
</evidence>
<keyword evidence="3" id="KW-0732">Signal</keyword>
<dbReference type="PROSITE" id="PS01009">
    <property type="entry name" value="CRISP_1"/>
    <property type="match status" value="1"/>
</dbReference>
<protein>
    <recommendedName>
        <fullName evidence="4">SCP domain-containing protein</fullName>
    </recommendedName>
</protein>
<dbReference type="Pfam" id="PF00188">
    <property type="entry name" value="CAP"/>
    <property type="match status" value="1"/>
</dbReference>
<feature type="chain" id="PRO_5041926773" description="SCP domain-containing protein" evidence="3">
    <location>
        <begin position="24"/>
        <end position="162"/>
    </location>
</feature>
<keyword evidence="2" id="KW-0611">Plant defense</keyword>